<dbReference type="InterPro" id="IPR006702">
    <property type="entry name" value="CASP_dom"/>
</dbReference>
<dbReference type="InterPro" id="IPR006459">
    <property type="entry name" value="CASP/CASPL"/>
</dbReference>
<evidence type="ECO:0000256" key="5">
    <source>
        <dbReference type="ARBA" id="ARBA00022692"/>
    </source>
</evidence>
<comment type="caution">
    <text evidence="8">Lacks conserved residue(s) required for the propagation of feature annotation.</text>
</comment>
<protein>
    <recommendedName>
        <fullName evidence="8">CASP-like protein</fullName>
    </recommendedName>
</protein>
<sequence>MSNKESKTLSKFPLPRLKLLDSSLRISAIPLSVASLWLTVTNREDNSDYGSLVFSNFIGLKYMVFIAAIASGYALLAILSSWVRCFVLKAWVYFVSDQVMAYLMVTSGAAVMETLYLAYKGDVEITWSEACNSYGRFCSKLKMALILHFLALCCFLALAVISAYRAFSLFEPPVPINQAEEERT</sequence>
<evidence type="ECO:0000256" key="8">
    <source>
        <dbReference type="RuleBase" id="RU361233"/>
    </source>
</evidence>
<organism evidence="10 11">
    <name type="scientific">Nepenthes gracilis</name>
    <name type="common">Slender pitcher plant</name>
    <dbReference type="NCBI Taxonomy" id="150966"/>
    <lineage>
        <taxon>Eukaryota</taxon>
        <taxon>Viridiplantae</taxon>
        <taxon>Streptophyta</taxon>
        <taxon>Embryophyta</taxon>
        <taxon>Tracheophyta</taxon>
        <taxon>Spermatophyta</taxon>
        <taxon>Magnoliopsida</taxon>
        <taxon>eudicotyledons</taxon>
        <taxon>Gunneridae</taxon>
        <taxon>Pentapetalae</taxon>
        <taxon>Caryophyllales</taxon>
        <taxon>Nepenthaceae</taxon>
        <taxon>Nepenthes</taxon>
    </lineage>
</organism>
<feature type="transmembrane region" description="Helical" evidence="8">
    <location>
        <begin position="143"/>
        <end position="164"/>
    </location>
</feature>
<accession>A0AAD3S7Y9</accession>
<dbReference type="EMBL" id="BSYO01000006">
    <property type="protein sequence ID" value="GMH05751.1"/>
    <property type="molecule type" value="Genomic_DNA"/>
</dbReference>
<keyword evidence="4 8" id="KW-1003">Cell membrane</keyword>
<proteinExistence type="inferred from homology"/>
<feature type="transmembrane region" description="Helical" evidence="8">
    <location>
        <begin position="60"/>
        <end position="87"/>
    </location>
</feature>
<evidence type="ECO:0000256" key="3">
    <source>
        <dbReference type="ARBA" id="ARBA00011489"/>
    </source>
</evidence>
<evidence type="ECO:0000256" key="6">
    <source>
        <dbReference type="ARBA" id="ARBA00022989"/>
    </source>
</evidence>
<evidence type="ECO:0000256" key="7">
    <source>
        <dbReference type="ARBA" id="ARBA00023136"/>
    </source>
</evidence>
<dbReference type="Proteomes" id="UP001279734">
    <property type="component" value="Unassembled WGS sequence"/>
</dbReference>
<comment type="subunit">
    <text evidence="3 8">Homodimer and heterodimers.</text>
</comment>
<comment type="subcellular location">
    <subcellularLocation>
        <location evidence="1 8">Cell membrane</location>
        <topology evidence="1 8">Multi-pass membrane protein</topology>
    </subcellularLocation>
</comment>
<keyword evidence="5 8" id="KW-0812">Transmembrane</keyword>
<evidence type="ECO:0000256" key="2">
    <source>
        <dbReference type="ARBA" id="ARBA00007651"/>
    </source>
</evidence>
<evidence type="ECO:0000313" key="10">
    <source>
        <dbReference type="EMBL" id="GMH05751.1"/>
    </source>
</evidence>
<reference evidence="10" key="1">
    <citation type="submission" date="2023-05" db="EMBL/GenBank/DDBJ databases">
        <title>Nepenthes gracilis genome sequencing.</title>
        <authorList>
            <person name="Fukushima K."/>
        </authorList>
    </citation>
    <scope>NUCLEOTIDE SEQUENCE</scope>
    <source>
        <strain evidence="10">SING2019-196</strain>
    </source>
</reference>
<comment type="similarity">
    <text evidence="2 8">Belongs to the Casparian strip membrane proteins (CASP) family.</text>
</comment>
<feature type="transmembrane region" description="Helical" evidence="8">
    <location>
        <begin position="99"/>
        <end position="119"/>
    </location>
</feature>
<comment type="caution">
    <text evidence="10">The sequence shown here is derived from an EMBL/GenBank/DDBJ whole genome shotgun (WGS) entry which is preliminary data.</text>
</comment>
<evidence type="ECO:0000259" key="9">
    <source>
        <dbReference type="Pfam" id="PF04535"/>
    </source>
</evidence>
<name>A0AAD3S7Y9_NEPGR</name>
<dbReference type="PANTHER" id="PTHR33573">
    <property type="entry name" value="CASP-LIKE PROTEIN 4A4"/>
    <property type="match status" value="1"/>
</dbReference>
<keyword evidence="6 8" id="KW-1133">Transmembrane helix</keyword>
<dbReference type="AlphaFoldDB" id="A0AAD3S7Y9"/>
<dbReference type="Pfam" id="PF04535">
    <property type="entry name" value="CASP_dom"/>
    <property type="match status" value="1"/>
</dbReference>
<keyword evidence="7 8" id="KW-0472">Membrane</keyword>
<feature type="domain" description="Casparian strip membrane protein" evidence="9">
    <location>
        <begin position="17"/>
        <end position="154"/>
    </location>
</feature>
<dbReference type="NCBIfam" id="TIGR01569">
    <property type="entry name" value="A_tha_TIGR01569"/>
    <property type="match status" value="1"/>
</dbReference>
<evidence type="ECO:0000256" key="1">
    <source>
        <dbReference type="ARBA" id="ARBA00004651"/>
    </source>
</evidence>
<dbReference type="GO" id="GO:0005886">
    <property type="term" value="C:plasma membrane"/>
    <property type="evidence" value="ECO:0007669"/>
    <property type="project" value="UniProtKB-SubCell"/>
</dbReference>
<evidence type="ECO:0000256" key="4">
    <source>
        <dbReference type="ARBA" id="ARBA00022475"/>
    </source>
</evidence>
<dbReference type="PANTHER" id="PTHR33573:SF30">
    <property type="entry name" value="CASP-LIKE PROTEIN 2C1-RELATED"/>
    <property type="match status" value="1"/>
</dbReference>
<gene>
    <name evidence="10" type="ORF">Nepgr_007591</name>
</gene>
<keyword evidence="11" id="KW-1185">Reference proteome</keyword>
<evidence type="ECO:0000313" key="11">
    <source>
        <dbReference type="Proteomes" id="UP001279734"/>
    </source>
</evidence>